<comment type="caution">
    <text evidence="1">The sequence shown here is derived from an EMBL/GenBank/DDBJ whole genome shotgun (WGS) entry which is preliminary data.</text>
</comment>
<keyword evidence="2" id="KW-1185">Reference proteome</keyword>
<dbReference type="InterPro" id="IPR001969">
    <property type="entry name" value="Aspartic_peptidase_AS"/>
</dbReference>
<dbReference type="PROSITE" id="PS00141">
    <property type="entry name" value="ASP_PROTEASE"/>
    <property type="match status" value="1"/>
</dbReference>
<reference evidence="1" key="1">
    <citation type="journal article" date="2023" name="G3 (Bethesda)">
        <title>Whole genome assemblies of Zophobas morio and Tenebrio molitor.</title>
        <authorList>
            <person name="Kaur S."/>
            <person name="Stinson S.A."/>
            <person name="diCenzo G.C."/>
        </authorList>
    </citation>
    <scope>NUCLEOTIDE SEQUENCE</scope>
    <source>
        <strain evidence="1">QUZm001</strain>
    </source>
</reference>
<dbReference type="GO" id="GO:0006508">
    <property type="term" value="P:proteolysis"/>
    <property type="evidence" value="ECO:0007669"/>
    <property type="project" value="InterPro"/>
</dbReference>
<gene>
    <name evidence="1" type="ORF">Zmor_014115</name>
</gene>
<evidence type="ECO:0000313" key="1">
    <source>
        <dbReference type="EMBL" id="KAJ3654965.1"/>
    </source>
</evidence>
<dbReference type="GO" id="GO:0004190">
    <property type="term" value="F:aspartic-type endopeptidase activity"/>
    <property type="evidence" value="ECO:0007669"/>
    <property type="project" value="InterPro"/>
</dbReference>
<dbReference type="EMBL" id="JALNTZ010000004">
    <property type="protein sequence ID" value="KAJ3654965.1"/>
    <property type="molecule type" value="Genomic_DNA"/>
</dbReference>
<sequence>MICHTSKAWNAIGAVPRRTTQQKSHQYVKRASTLGNVFVGENKATSEVKIRSFTRGSGTTIPGKINGTPAAIIIDTGAEVSFVRKGLVRIEGVETIPETIASPLSVTKEGNKYLHEEGQRLQRALRSGSIVKFVTDEVYLRCDYC</sequence>
<dbReference type="AlphaFoldDB" id="A0AA38MFE1"/>
<dbReference type="SUPFAM" id="SSF50630">
    <property type="entry name" value="Acid proteases"/>
    <property type="match status" value="1"/>
</dbReference>
<name>A0AA38MFE1_9CUCU</name>
<evidence type="ECO:0008006" key="3">
    <source>
        <dbReference type="Google" id="ProtNLM"/>
    </source>
</evidence>
<protein>
    <recommendedName>
        <fullName evidence="3">Retropepsins domain-containing protein</fullName>
    </recommendedName>
</protein>
<proteinExistence type="predicted"/>
<accession>A0AA38MFE1</accession>
<dbReference type="Proteomes" id="UP001168821">
    <property type="component" value="Unassembled WGS sequence"/>
</dbReference>
<evidence type="ECO:0000313" key="2">
    <source>
        <dbReference type="Proteomes" id="UP001168821"/>
    </source>
</evidence>
<dbReference type="Gene3D" id="2.40.70.10">
    <property type="entry name" value="Acid Proteases"/>
    <property type="match status" value="1"/>
</dbReference>
<dbReference type="InterPro" id="IPR021109">
    <property type="entry name" value="Peptidase_aspartic_dom_sf"/>
</dbReference>
<organism evidence="1 2">
    <name type="scientific">Zophobas morio</name>
    <dbReference type="NCBI Taxonomy" id="2755281"/>
    <lineage>
        <taxon>Eukaryota</taxon>
        <taxon>Metazoa</taxon>
        <taxon>Ecdysozoa</taxon>
        <taxon>Arthropoda</taxon>
        <taxon>Hexapoda</taxon>
        <taxon>Insecta</taxon>
        <taxon>Pterygota</taxon>
        <taxon>Neoptera</taxon>
        <taxon>Endopterygota</taxon>
        <taxon>Coleoptera</taxon>
        <taxon>Polyphaga</taxon>
        <taxon>Cucujiformia</taxon>
        <taxon>Tenebrionidae</taxon>
        <taxon>Zophobas</taxon>
    </lineage>
</organism>